<gene>
    <name evidence="2" type="ORF">NC653_017326</name>
</gene>
<proteinExistence type="predicted"/>
<evidence type="ECO:0000313" key="2">
    <source>
        <dbReference type="EMBL" id="KAJ6994468.1"/>
    </source>
</evidence>
<organism evidence="2 3">
    <name type="scientific">Populus alba x Populus x berolinensis</name>
    <dbReference type="NCBI Taxonomy" id="444605"/>
    <lineage>
        <taxon>Eukaryota</taxon>
        <taxon>Viridiplantae</taxon>
        <taxon>Streptophyta</taxon>
        <taxon>Embryophyta</taxon>
        <taxon>Tracheophyta</taxon>
        <taxon>Spermatophyta</taxon>
        <taxon>Magnoliopsida</taxon>
        <taxon>eudicotyledons</taxon>
        <taxon>Gunneridae</taxon>
        <taxon>Pentapetalae</taxon>
        <taxon>rosids</taxon>
        <taxon>fabids</taxon>
        <taxon>Malpighiales</taxon>
        <taxon>Salicaceae</taxon>
        <taxon>Saliceae</taxon>
        <taxon>Populus</taxon>
    </lineage>
</organism>
<keyword evidence="3" id="KW-1185">Reference proteome</keyword>
<feature type="region of interest" description="Disordered" evidence="1">
    <location>
        <begin position="237"/>
        <end position="266"/>
    </location>
</feature>
<dbReference type="EMBL" id="JAQIZT010000006">
    <property type="protein sequence ID" value="KAJ6994468.1"/>
    <property type="molecule type" value="Genomic_DNA"/>
</dbReference>
<reference evidence="2" key="1">
    <citation type="journal article" date="2023" name="Mol. Ecol. Resour.">
        <title>Chromosome-level genome assembly of a triploid poplar Populus alba 'Berolinensis'.</title>
        <authorList>
            <person name="Chen S."/>
            <person name="Yu Y."/>
            <person name="Wang X."/>
            <person name="Wang S."/>
            <person name="Zhang T."/>
            <person name="Zhou Y."/>
            <person name="He R."/>
            <person name="Meng N."/>
            <person name="Wang Y."/>
            <person name="Liu W."/>
            <person name="Liu Z."/>
            <person name="Liu J."/>
            <person name="Guo Q."/>
            <person name="Huang H."/>
            <person name="Sederoff R.R."/>
            <person name="Wang G."/>
            <person name="Qu G."/>
            <person name="Chen S."/>
        </authorList>
    </citation>
    <scope>NUCLEOTIDE SEQUENCE</scope>
    <source>
        <strain evidence="2">SC-2020</strain>
    </source>
</reference>
<name>A0AAD6QQA0_9ROSI</name>
<dbReference type="AlphaFoldDB" id="A0AAD6QQA0"/>
<protein>
    <submittedName>
        <fullName evidence="2">Uncharacterized protein</fullName>
    </submittedName>
</protein>
<comment type="caution">
    <text evidence="2">The sequence shown here is derived from an EMBL/GenBank/DDBJ whole genome shotgun (WGS) entry which is preliminary data.</text>
</comment>
<dbReference type="Proteomes" id="UP001164929">
    <property type="component" value="Chromosome 6"/>
</dbReference>
<dbReference type="PANTHER" id="PTHR33148:SF46">
    <property type="entry name" value="EMB|CAB85509.1"/>
    <property type="match status" value="1"/>
</dbReference>
<sequence>MSRLSVSSWMVTTSMRRFCCKSCLHTSKIITVGSKVKGMVFLVISGKSQGHLYNHILFIYTHTHNARYNPSTIHAKKLKHCQEATLFFLFTKESIVARYIYIMGNCLVLQPNVIKVMKPDGKILEYQAPIKVQQVLSDFSGHAIADSLQAFQHLPPDANLLGGDHLYYLVPLQLPSPQAKKKKVRFSVPEEEAKDVQEKTSTVVRIKLVISKQELQEMLRKGGVSVDDMVSHLQGQQRVQKVDISGSDGEHKGWKPELESIPERSH</sequence>
<evidence type="ECO:0000313" key="3">
    <source>
        <dbReference type="Proteomes" id="UP001164929"/>
    </source>
</evidence>
<feature type="compositionally biased region" description="Basic and acidic residues" evidence="1">
    <location>
        <begin position="248"/>
        <end position="266"/>
    </location>
</feature>
<accession>A0AAD6QQA0</accession>
<dbReference type="Pfam" id="PF14009">
    <property type="entry name" value="PADRE"/>
    <property type="match status" value="1"/>
</dbReference>
<evidence type="ECO:0000256" key="1">
    <source>
        <dbReference type="SAM" id="MobiDB-lite"/>
    </source>
</evidence>
<dbReference type="InterPro" id="IPR025322">
    <property type="entry name" value="PADRE_dom"/>
</dbReference>
<dbReference type="PANTHER" id="PTHR33148">
    <property type="entry name" value="PLASTID MOVEMENT IMPAIRED PROTEIN-RELATED"/>
    <property type="match status" value="1"/>
</dbReference>